<protein>
    <recommendedName>
        <fullName evidence="2">HMA domain-containing protein</fullName>
    </recommendedName>
</protein>
<feature type="compositionally biased region" description="Basic and acidic residues" evidence="1">
    <location>
        <begin position="71"/>
        <end position="80"/>
    </location>
</feature>
<dbReference type="GO" id="GO:0046872">
    <property type="term" value="F:metal ion binding"/>
    <property type="evidence" value="ECO:0007669"/>
    <property type="project" value="InterPro"/>
</dbReference>
<evidence type="ECO:0000259" key="2">
    <source>
        <dbReference type="Pfam" id="PF00403"/>
    </source>
</evidence>
<dbReference type="Gene3D" id="3.30.70.100">
    <property type="match status" value="1"/>
</dbReference>
<dbReference type="PANTHER" id="PTHR46413">
    <property type="entry name" value="HEAVY METAL-ASSOCIATED ISOPRENYLATED PLANT PROTEIN 6"/>
    <property type="match status" value="1"/>
</dbReference>
<dbReference type="InterPro" id="IPR044594">
    <property type="entry name" value="HIPP01/3/5/6"/>
</dbReference>
<dbReference type="InterPro" id="IPR006121">
    <property type="entry name" value="HMA_dom"/>
</dbReference>
<dbReference type="InterPro" id="IPR036163">
    <property type="entry name" value="HMA_dom_sf"/>
</dbReference>
<feature type="compositionally biased region" description="Basic and acidic residues" evidence="1">
    <location>
        <begin position="152"/>
        <end position="172"/>
    </location>
</feature>
<keyword evidence="4" id="KW-1185">Reference proteome</keyword>
<evidence type="ECO:0000256" key="1">
    <source>
        <dbReference type="SAM" id="MobiDB-lite"/>
    </source>
</evidence>
<reference evidence="3" key="2">
    <citation type="submission" date="2018-04" db="EMBL/GenBank/DDBJ databases">
        <title>OnivRS2 (Oryza nivara Reference Sequence Version 2).</title>
        <authorList>
            <person name="Zhang J."/>
            <person name="Kudrna D."/>
            <person name="Lee S."/>
            <person name="Talag J."/>
            <person name="Rajasekar S."/>
            <person name="Welchert J."/>
            <person name="Hsing Y.-I."/>
            <person name="Wing R.A."/>
        </authorList>
    </citation>
    <scope>NUCLEOTIDE SEQUENCE [LARGE SCALE GENOMIC DNA]</scope>
</reference>
<dbReference type="PANTHER" id="PTHR46413:SF33">
    <property type="entry name" value="HMA DOMAIN-CONTAINING PROTEIN"/>
    <property type="match status" value="1"/>
</dbReference>
<dbReference type="Proteomes" id="UP000006591">
    <property type="component" value="Chromosome 10"/>
</dbReference>
<dbReference type="AlphaFoldDB" id="A0A0E0IPH1"/>
<proteinExistence type="predicted"/>
<dbReference type="EnsemblPlants" id="ONIVA10G02170.1">
    <property type="protein sequence ID" value="ONIVA10G02170.1"/>
    <property type="gene ID" value="ONIVA10G02170"/>
</dbReference>
<organism evidence="3">
    <name type="scientific">Oryza nivara</name>
    <name type="common">Indian wild rice</name>
    <name type="synonym">Oryza sativa f. spontanea</name>
    <dbReference type="NCBI Taxonomy" id="4536"/>
    <lineage>
        <taxon>Eukaryota</taxon>
        <taxon>Viridiplantae</taxon>
        <taxon>Streptophyta</taxon>
        <taxon>Embryophyta</taxon>
        <taxon>Tracheophyta</taxon>
        <taxon>Spermatophyta</taxon>
        <taxon>Magnoliopsida</taxon>
        <taxon>Liliopsida</taxon>
        <taxon>Poales</taxon>
        <taxon>Poaceae</taxon>
        <taxon>BOP clade</taxon>
        <taxon>Oryzoideae</taxon>
        <taxon>Oryzeae</taxon>
        <taxon>Oryzinae</taxon>
        <taxon>Oryza</taxon>
    </lineage>
</organism>
<feature type="region of interest" description="Disordered" evidence="1">
    <location>
        <begin position="45"/>
        <end position="80"/>
    </location>
</feature>
<dbReference type="HOGENOM" id="CLU_1216434_0_0_1"/>
<feature type="domain" description="HMA" evidence="2">
    <location>
        <begin position="182"/>
        <end position="219"/>
    </location>
</feature>
<feature type="region of interest" description="Disordered" evidence="1">
    <location>
        <begin position="100"/>
        <end position="174"/>
    </location>
</feature>
<dbReference type="Gramene" id="ONIVA10G02170.1">
    <property type="protein sequence ID" value="ONIVA10G02170.1"/>
    <property type="gene ID" value="ONIVA10G02170"/>
</dbReference>
<reference evidence="3" key="1">
    <citation type="submission" date="2015-04" db="UniProtKB">
        <authorList>
            <consortium name="EnsemblPlants"/>
        </authorList>
    </citation>
    <scope>IDENTIFICATION</scope>
    <source>
        <strain evidence="3">SL10</strain>
    </source>
</reference>
<evidence type="ECO:0000313" key="3">
    <source>
        <dbReference type="EnsemblPlants" id="ONIVA10G02170.1"/>
    </source>
</evidence>
<name>A0A0E0IPH1_ORYNI</name>
<dbReference type="Pfam" id="PF00403">
    <property type="entry name" value="HMA"/>
    <property type="match status" value="1"/>
</dbReference>
<sequence length="228" mass="25282">MASGGVGRASTAHWIGVDKDAYCQRRRGRRRWQHRSQAIVMAKDGRHVEGSPGLPGRHHDYGTVDGVEPQRLPRDGRVTDTRDFRKERWAGCHSTRSARFYPVKKKRSGSGEQHKPASDVAEECQEEDKPAEDNDAAASPDVKPPAATPGTNDKDTSTKADKKDAKEKDKKPSGFPIVMAVLKVDMHCNGSAKRIRSSIRHYHGVEGVTMEVDKSTMTVGQRRRAETT</sequence>
<dbReference type="STRING" id="4536.A0A0E0IPH1"/>
<accession>A0A0E0IPH1</accession>
<dbReference type="SUPFAM" id="SSF55008">
    <property type="entry name" value="HMA, heavy metal-associated domain"/>
    <property type="match status" value="1"/>
</dbReference>
<evidence type="ECO:0000313" key="4">
    <source>
        <dbReference type="Proteomes" id="UP000006591"/>
    </source>
</evidence>